<sequence>MDRRRFWSQASDAQIAEACRAQGVRPVEASVVRLPHPVTDLCVAPMGARDRQILRGQAFSIRAIDDGTGWAWGDTLADRYSGWIDTAGLDASGHADTTHRIAAAQSYAKTSPGLKAPGAVTPLSMGSELAVLEVADGWARMAWARDTSKRDLFVPAQHLAPLDQPEADPVSVAERLIGTPYLWGGNSAFGIDCSGLVQIACTACGIGCPGDSDLQEAALGTTLPDGTPPQRGDLLFWKGHVAWVAGPDTLVHANAHHMAVALEALQGAINRIAAQGDGPVTRHARL</sequence>
<name>A0A369TRI1_9RHOB</name>
<keyword evidence="4" id="KW-0788">Thiol protease</keyword>
<feature type="domain" description="NlpC/P60" evidence="5">
    <location>
        <begin position="163"/>
        <end position="286"/>
    </location>
</feature>
<dbReference type="Proteomes" id="UP000253977">
    <property type="component" value="Unassembled WGS sequence"/>
</dbReference>
<dbReference type="InterPro" id="IPR051794">
    <property type="entry name" value="PG_Endopeptidase_C40"/>
</dbReference>
<dbReference type="InterPro" id="IPR041382">
    <property type="entry name" value="SH3_16"/>
</dbReference>
<dbReference type="PANTHER" id="PTHR47359:SF3">
    <property type="entry name" value="NLP_P60 DOMAIN-CONTAINING PROTEIN-RELATED"/>
    <property type="match status" value="1"/>
</dbReference>
<dbReference type="GO" id="GO:0006508">
    <property type="term" value="P:proteolysis"/>
    <property type="evidence" value="ECO:0007669"/>
    <property type="project" value="UniProtKB-KW"/>
</dbReference>
<dbReference type="InterPro" id="IPR038765">
    <property type="entry name" value="Papain-like_cys_pep_sf"/>
</dbReference>
<evidence type="ECO:0000256" key="1">
    <source>
        <dbReference type="ARBA" id="ARBA00007074"/>
    </source>
</evidence>
<evidence type="ECO:0000256" key="4">
    <source>
        <dbReference type="ARBA" id="ARBA00022807"/>
    </source>
</evidence>
<dbReference type="Pfam" id="PF18348">
    <property type="entry name" value="SH3_16"/>
    <property type="match status" value="1"/>
</dbReference>
<accession>A0A369TRI1</accession>
<proteinExistence type="inferred from homology"/>
<dbReference type="AlphaFoldDB" id="A0A369TRI1"/>
<comment type="caution">
    <text evidence="6">The sequence shown here is derived from an EMBL/GenBank/DDBJ whole genome shotgun (WGS) entry which is preliminary data.</text>
</comment>
<organism evidence="6 7">
    <name type="scientific">Thalassococcus profundi</name>
    <dbReference type="NCBI Taxonomy" id="2282382"/>
    <lineage>
        <taxon>Bacteria</taxon>
        <taxon>Pseudomonadati</taxon>
        <taxon>Pseudomonadota</taxon>
        <taxon>Alphaproteobacteria</taxon>
        <taxon>Rhodobacterales</taxon>
        <taxon>Roseobacteraceae</taxon>
        <taxon>Thalassococcus</taxon>
    </lineage>
</organism>
<keyword evidence="3 6" id="KW-0378">Hydrolase</keyword>
<dbReference type="OrthoDB" id="9813368at2"/>
<protein>
    <submittedName>
        <fullName evidence="6">NLP/P60 hydrolase</fullName>
    </submittedName>
</protein>
<dbReference type="EMBL" id="QPMK01000002">
    <property type="protein sequence ID" value="RDD67512.1"/>
    <property type="molecule type" value="Genomic_DNA"/>
</dbReference>
<evidence type="ECO:0000259" key="5">
    <source>
        <dbReference type="PROSITE" id="PS51935"/>
    </source>
</evidence>
<dbReference type="Gene3D" id="3.90.1720.10">
    <property type="entry name" value="endopeptidase domain like (from Nostoc punctiforme)"/>
    <property type="match status" value="1"/>
</dbReference>
<evidence type="ECO:0000313" key="6">
    <source>
        <dbReference type="EMBL" id="RDD67512.1"/>
    </source>
</evidence>
<reference evidence="6 7" key="1">
    <citation type="submission" date="2018-07" db="EMBL/GenBank/DDBJ databases">
        <title>Thalassococcus profundi sp. nov., a marine bacterium isolated from deep seawater of Okinawa Trough.</title>
        <authorList>
            <person name="Yu M."/>
        </authorList>
    </citation>
    <scope>NUCLEOTIDE SEQUENCE [LARGE SCALE GENOMIC DNA]</scope>
    <source>
        <strain evidence="6 7">WRAS1</strain>
    </source>
</reference>
<gene>
    <name evidence="6" type="ORF">DU478_02300</name>
</gene>
<comment type="similarity">
    <text evidence="1">Belongs to the peptidase C40 family.</text>
</comment>
<evidence type="ECO:0000256" key="3">
    <source>
        <dbReference type="ARBA" id="ARBA00022801"/>
    </source>
</evidence>
<dbReference type="InterPro" id="IPR000064">
    <property type="entry name" value="NLP_P60_dom"/>
</dbReference>
<dbReference type="Pfam" id="PF00877">
    <property type="entry name" value="NLPC_P60"/>
    <property type="match status" value="1"/>
</dbReference>
<dbReference type="RefSeq" id="WP_114509328.1">
    <property type="nucleotide sequence ID" value="NZ_QPMK01000002.1"/>
</dbReference>
<evidence type="ECO:0000256" key="2">
    <source>
        <dbReference type="ARBA" id="ARBA00022670"/>
    </source>
</evidence>
<dbReference type="GO" id="GO:0008234">
    <property type="term" value="F:cysteine-type peptidase activity"/>
    <property type="evidence" value="ECO:0007669"/>
    <property type="project" value="UniProtKB-KW"/>
</dbReference>
<keyword evidence="2" id="KW-0645">Protease</keyword>
<dbReference type="PANTHER" id="PTHR47359">
    <property type="entry name" value="PEPTIDOGLYCAN DL-ENDOPEPTIDASE CWLO"/>
    <property type="match status" value="1"/>
</dbReference>
<evidence type="ECO:0000313" key="7">
    <source>
        <dbReference type="Proteomes" id="UP000253977"/>
    </source>
</evidence>
<dbReference type="PROSITE" id="PS51935">
    <property type="entry name" value="NLPC_P60"/>
    <property type="match status" value="1"/>
</dbReference>
<keyword evidence="7" id="KW-1185">Reference proteome</keyword>
<dbReference type="SUPFAM" id="SSF54001">
    <property type="entry name" value="Cysteine proteinases"/>
    <property type="match status" value="1"/>
</dbReference>